<keyword evidence="1" id="KW-0436">Ligase</keyword>
<dbReference type="GO" id="GO:0009102">
    <property type="term" value="P:biotin biosynthetic process"/>
    <property type="evidence" value="ECO:0007669"/>
    <property type="project" value="UniProtKB-UniPathway"/>
</dbReference>
<protein>
    <submittedName>
        <fullName evidence="1">Dethiobiotin synthetase</fullName>
        <ecNumber evidence="1">6.3.3.3</ecNumber>
    </submittedName>
</protein>
<dbReference type="EC" id="6.3.3.3" evidence="1"/>
<dbReference type="InterPro" id="IPR027417">
    <property type="entry name" value="P-loop_NTPase"/>
</dbReference>
<dbReference type="Gene3D" id="3.40.50.300">
    <property type="entry name" value="P-loop containing nucleotide triphosphate hydrolases"/>
    <property type="match status" value="1"/>
</dbReference>
<dbReference type="AlphaFoldDB" id="A0A6J4HGA4"/>
<sequence length="208" mass="21678">MRPERLVVVLGTDTGVGKTWVAANVAARLKARWITVAARKPVQSFGPCDAETDADVLAMATGEAPADVCPRHRWYAVAMAPPIAAAFLGIEPPALEALVAELEWPADQVDVGLLETVGGPRSPIAGDADSAGLAAAVEADLIVLVANAGLGAINAVRLCAPVVPGPPVVFLNRFDGGDLHERNRRWLQAEGFDVVVDIAELARRAAGP</sequence>
<reference evidence="1" key="1">
    <citation type="submission" date="2020-02" db="EMBL/GenBank/DDBJ databases">
        <authorList>
            <person name="Meier V. D."/>
        </authorList>
    </citation>
    <scope>NUCLEOTIDE SEQUENCE</scope>
    <source>
        <strain evidence="1">AVDCRST_MAG10</strain>
    </source>
</reference>
<organism evidence="1">
    <name type="scientific">uncultured Acidimicrobiales bacterium</name>
    <dbReference type="NCBI Taxonomy" id="310071"/>
    <lineage>
        <taxon>Bacteria</taxon>
        <taxon>Bacillati</taxon>
        <taxon>Actinomycetota</taxon>
        <taxon>Acidimicrobiia</taxon>
        <taxon>Acidimicrobiales</taxon>
        <taxon>environmental samples</taxon>
    </lineage>
</organism>
<name>A0A6J4HGA4_9ACTN</name>
<dbReference type="GO" id="GO:0004141">
    <property type="term" value="F:dethiobiotin synthase activity"/>
    <property type="evidence" value="ECO:0007669"/>
    <property type="project" value="UniProtKB-EC"/>
</dbReference>
<dbReference type="Pfam" id="PF13500">
    <property type="entry name" value="AAA_26"/>
    <property type="match status" value="1"/>
</dbReference>
<gene>
    <name evidence="1" type="ORF">AVDCRST_MAG10-821</name>
</gene>
<proteinExistence type="predicted"/>
<dbReference type="EMBL" id="CADCTB010000055">
    <property type="protein sequence ID" value="CAA9223953.1"/>
    <property type="molecule type" value="Genomic_DNA"/>
</dbReference>
<dbReference type="GO" id="GO:0000287">
    <property type="term" value="F:magnesium ion binding"/>
    <property type="evidence" value="ECO:0007669"/>
    <property type="project" value="InterPro"/>
</dbReference>
<dbReference type="PANTHER" id="PTHR43210:SF5">
    <property type="entry name" value="DETHIOBIOTIN SYNTHETASE"/>
    <property type="match status" value="1"/>
</dbReference>
<dbReference type="CDD" id="cd03109">
    <property type="entry name" value="DTBS"/>
    <property type="match status" value="1"/>
</dbReference>
<dbReference type="GO" id="GO:0005829">
    <property type="term" value="C:cytosol"/>
    <property type="evidence" value="ECO:0007669"/>
    <property type="project" value="TreeGrafter"/>
</dbReference>
<dbReference type="GO" id="GO:0005524">
    <property type="term" value="F:ATP binding"/>
    <property type="evidence" value="ECO:0007669"/>
    <property type="project" value="InterPro"/>
</dbReference>
<dbReference type="SUPFAM" id="SSF52540">
    <property type="entry name" value="P-loop containing nucleoside triphosphate hydrolases"/>
    <property type="match status" value="1"/>
</dbReference>
<dbReference type="InterPro" id="IPR004472">
    <property type="entry name" value="DTB_synth_BioD"/>
</dbReference>
<evidence type="ECO:0000313" key="1">
    <source>
        <dbReference type="EMBL" id="CAA9223953.1"/>
    </source>
</evidence>
<dbReference type="PANTHER" id="PTHR43210">
    <property type="entry name" value="DETHIOBIOTIN SYNTHETASE"/>
    <property type="match status" value="1"/>
</dbReference>
<dbReference type="UniPathway" id="UPA00078"/>
<accession>A0A6J4HGA4</accession>